<dbReference type="InterPro" id="IPR005225">
    <property type="entry name" value="Small_GTP-bd"/>
</dbReference>
<dbReference type="PROSITE" id="PS51419">
    <property type="entry name" value="RAB"/>
    <property type="match status" value="1"/>
</dbReference>
<dbReference type="GO" id="GO:0016020">
    <property type="term" value="C:membrane"/>
    <property type="evidence" value="ECO:0007669"/>
    <property type="project" value="UniProtKB-SubCell"/>
</dbReference>
<dbReference type="GO" id="GO:0090385">
    <property type="term" value="P:phagosome-lysosome fusion"/>
    <property type="evidence" value="ECO:0007669"/>
    <property type="project" value="TreeGrafter"/>
</dbReference>
<keyword evidence="5 6" id="KW-0636">Prenylation</keyword>
<dbReference type="InterPro" id="IPR001806">
    <property type="entry name" value="Small_GTPase"/>
</dbReference>
<dbReference type="GO" id="GO:0005802">
    <property type="term" value="C:trans-Golgi network"/>
    <property type="evidence" value="ECO:0007669"/>
    <property type="project" value="UniProtKB-UniRule"/>
</dbReference>
<dbReference type="NCBIfam" id="TIGR00231">
    <property type="entry name" value="small_GTP"/>
    <property type="match status" value="1"/>
</dbReference>
<accession>A0AAW1JF38</accession>
<dbReference type="GO" id="GO:0045335">
    <property type="term" value="C:phagocytic vesicle"/>
    <property type="evidence" value="ECO:0007669"/>
    <property type="project" value="TreeGrafter"/>
</dbReference>
<evidence type="ECO:0000256" key="4">
    <source>
        <dbReference type="ARBA" id="ARBA00023288"/>
    </source>
</evidence>
<dbReference type="Gene3D" id="3.40.50.300">
    <property type="entry name" value="P-loop containing nucleotide triphosphate hydrolases"/>
    <property type="match status" value="1"/>
</dbReference>
<evidence type="ECO:0000256" key="3">
    <source>
        <dbReference type="ARBA" id="ARBA00023134"/>
    </source>
</evidence>
<evidence type="ECO:0000256" key="2">
    <source>
        <dbReference type="ARBA" id="ARBA00022741"/>
    </source>
</evidence>
<comment type="similarity">
    <text evidence="1 6">Belongs to the small GTPase superfamily. Rab family.</text>
</comment>
<dbReference type="PRINTS" id="PR00449">
    <property type="entry name" value="RASTRNSFRMNG"/>
</dbReference>
<dbReference type="GO" id="GO:0003924">
    <property type="term" value="F:GTPase activity"/>
    <property type="evidence" value="ECO:0007669"/>
    <property type="project" value="UniProtKB-UniRule"/>
</dbReference>
<evidence type="ECO:0000313" key="8">
    <source>
        <dbReference type="Proteomes" id="UP001458880"/>
    </source>
</evidence>
<evidence type="ECO:0000256" key="1">
    <source>
        <dbReference type="ARBA" id="ARBA00006270"/>
    </source>
</evidence>
<proteinExistence type="inferred from homology"/>
<evidence type="ECO:0000313" key="7">
    <source>
        <dbReference type="EMBL" id="KAK9701727.1"/>
    </source>
</evidence>
<keyword evidence="2 6" id="KW-0547">Nucleotide-binding</keyword>
<name>A0AAW1JF38_POPJA</name>
<dbReference type="InterPro" id="IPR027417">
    <property type="entry name" value="P-loop_NTPase"/>
</dbReference>
<dbReference type="SMART" id="SM00174">
    <property type="entry name" value="RHO"/>
    <property type="match status" value="1"/>
</dbReference>
<comment type="subcellular location">
    <subcellularLocation>
        <location evidence="6">Membrane</location>
        <topology evidence="6">Lipid-anchor</topology>
    </subcellularLocation>
</comment>
<reference evidence="7 8" key="1">
    <citation type="journal article" date="2024" name="BMC Genomics">
        <title>De novo assembly and annotation of Popillia japonica's genome with initial clues to its potential as an invasive pest.</title>
        <authorList>
            <person name="Cucini C."/>
            <person name="Boschi S."/>
            <person name="Funari R."/>
            <person name="Cardaioli E."/>
            <person name="Iannotti N."/>
            <person name="Marturano G."/>
            <person name="Paoli F."/>
            <person name="Bruttini M."/>
            <person name="Carapelli A."/>
            <person name="Frati F."/>
            <person name="Nardi F."/>
        </authorList>
    </citation>
    <scope>NUCLEOTIDE SEQUENCE [LARGE SCALE GENOMIC DNA]</scope>
    <source>
        <strain evidence="7">DMR45628</strain>
    </source>
</reference>
<comment type="function">
    <text evidence="6">The small GTPases Rab are key regulators in vesicle trafficking.</text>
</comment>
<dbReference type="SUPFAM" id="SSF52540">
    <property type="entry name" value="P-loop containing nucleoside triphosphate hydrolases"/>
    <property type="match status" value="1"/>
</dbReference>
<gene>
    <name evidence="7" type="ORF">QE152_g30431</name>
</gene>
<dbReference type="EMBL" id="JASPKY010000409">
    <property type="protein sequence ID" value="KAK9701727.1"/>
    <property type="molecule type" value="Genomic_DNA"/>
</dbReference>
<keyword evidence="3 6" id="KW-0342">GTP-binding</keyword>
<dbReference type="FunFam" id="3.40.50.300:FF:002133">
    <property type="entry name" value="Ras family protein"/>
    <property type="match status" value="1"/>
</dbReference>
<evidence type="ECO:0000256" key="5">
    <source>
        <dbReference type="ARBA" id="ARBA00023289"/>
    </source>
</evidence>
<dbReference type="GO" id="GO:0008333">
    <property type="term" value="P:endosome to lysosome transport"/>
    <property type="evidence" value="ECO:0007669"/>
    <property type="project" value="TreeGrafter"/>
</dbReference>
<dbReference type="PANTHER" id="PTHR47981:SF39">
    <property type="entry name" value="RAS-RELATED PROTEIN RAB"/>
    <property type="match status" value="1"/>
</dbReference>
<evidence type="ECO:0000256" key="6">
    <source>
        <dbReference type="RuleBase" id="RU367128"/>
    </source>
</evidence>
<keyword evidence="6" id="KW-0472">Membrane</keyword>
<keyword evidence="4 6" id="KW-0449">Lipoprotein</keyword>
<dbReference type="InterPro" id="IPR030697">
    <property type="entry name" value="Rab29/Rab38/Rab32"/>
</dbReference>
<dbReference type="GO" id="GO:0005525">
    <property type="term" value="F:GTP binding"/>
    <property type="evidence" value="ECO:0007669"/>
    <property type="project" value="UniProtKB-UniRule"/>
</dbReference>
<organism evidence="7 8">
    <name type="scientific">Popillia japonica</name>
    <name type="common">Japanese beetle</name>
    <dbReference type="NCBI Taxonomy" id="7064"/>
    <lineage>
        <taxon>Eukaryota</taxon>
        <taxon>Metazoa</taxon>
        <taxon>Ecdysozoa</taxon>
        <taxon>Arthropoda</taxon>
        <taxon>Hexapoda</taxon>
        <taxon>Insecta</taxon>
        <taxon>Pterygota</taxon>
        <taxon>Neoptera</taxon>
        <taxon>Endopterygota</taxon>
        <taxon>Coleoptera</taxon>
        <taxon>Polyphaga</taxon>
        <taxon>Scarabaeiformia</taxon>
        <taxon>Scarabaeidae</taxon>
        <taxon>Rutelinae</taxon>
        <taxon>Popillia</taxon>
    </lineage>
</organism>
<dbReference type="GO" id="GO:0005770">
    <property type="term" value="C:late endosome"/>
    <property type="evidence" value="ECO:0007669"/>
    <property type="project" value="TreeGrafter"/>
</dbReference>
<dbReference type="Pfam" id="PF00071">
    <property type="entry name" value="Ras"/>
    <property type="match status" value="1"/>
</dbReference>
<dbReference type="CDD" id="cd04107">
    <property type="entry name" value="Rab32_Rab38"/>
    <property type="match status" value="1"/>
</dbReference>
<dbReference type="AlphaFoldDB" id="A0AAW1JF38"/>
<keyword evidence="8" id="KW-1185">Reference proteome</keyword>
<dbReference type="SMART" id="SM00176">
    <property type="entry name" value="RAN"/>
    <property type="match status" value="1"/>
</dbReference>
<dbReference type="Proteomes" id="UP001458880">
    <property type="component" value="Unassembled WGS sequence"/>
</dbReference>
<dbReference type="GO" id="GO:0005764">
    <property type="term" value="C:lysosome"/>
    <property type="evidence" value="ECO:0007669"/>
    <property type="project" value="TreeGrafter"/>
</dbReference>
<dbReference type="PANTHER" id="PTHR47981">
    <property type="entry name" value="RAB FAMILY"/>
    <property type="match status" value="1"/>
</dbReference>
<dbReference type="SMART" id="SM00173">
    <property type="entry name" value="RAS"/>
    <property type="match status" value="1"/>
</dbReference>
<protein>
    <recommendedName>
        <fullName evidence="6">Ras-related protein Rab</fullName>
    </recommendedName>
</protein>
<comment type="caution">
    <text evidence="7">The sequence shown here is derived from an EMBL/GenBank/DDBJ whole genome shotgun (WGS) entry which is preliminary data.</text>
</comment>
<dbReference type="SMART" id="SM00175">
    <property type="entry name" value="RAB"/>
    <property type="match status" value="1"/>
</dbReference>
<sequence>MCDLFKRELLFKVLVIGDFGVGKTSIIKRYAEGTFSTKYKITIGADFALKQIDWDSETRINIQLWDIAGHERFGYLTSVYYRYAVAAAIVFDLTRPDTFVAVSKWLNDLRDKVSLPHGKPLPVIILANKGDVAANKVPVQIEEFCKKNQIVSWYITSAKENRNIDSAMNRLILEALENQRNNNLYNSDSLMLAEEANSGTHNSSRLCCSR</sequence>